<evidence type="ECO:0000313" key="2">
    <source>
        <dbReference type="EMBL" id="CDW27873.1"/>
    </source>
</evidence>
<accession>A0A0K2TPC4</accession>
<feature type="transmembrane region" description="Helical" evidence="1">
    <location>
        <begin position="55"/>
        <end position="77"/>
    </location>
</feature>
<organism evidence="2">
    <name type="scientific">Lepeophtheirus salmonis</name>
    <name type="common">Salmon louse</name>
    <name type="synonym">Caligus salmonis</name>
    <dbReference type="NCBI Taxonomy" id="72036"/>
    <lineage>
        <taxon>Eukaryota</taxon>
        <taxon>Metazoa</taxon>
        <taxon>Ecdysozoa</taxon>
        <taxon>Arthropoda</taxon>
        <taxon>Crustacea</taxon>
        <taxon>Multicrustacea</taxon>
        <taxon>Hexanauplia</taxon>
        <taxon>Copepoda</taxon>
        <taxon>Siphonostomatoida</taxon>
        <taxon>Caligidae</taxon>
        <taxon>Lepeophtheirus</taxon>
    </lineage>
</organism>
<keyword evidence="1" id="KW-0812">Transmembrane</keyword>
<keyword evidence="1" id="KW-1133">Transmembrane helix</keyword>
<dbReference type="AlphaFoldDB" id="A0A0K2TPC4"/>
<reference evidence="2" key="1">
    <citation type="submission" date="2014-05" db="EMBL/GenBank/DDBJ databases">
        <authorList>
            <person name="Chronopoulou M."/>
        </authorList>
    </citation>
    <scope>NUCLEOTIDE SEQUENCE</scope>
    <source>
        <tissue evidence="2">Whole organism</tissue>
    </source>
</reference>
<proteinExistence type="predicted"/>
<keyword evidence="1" id="KW-0472">Membrane</keyword>
<feature type="non-terminal residue" evidence="2">
    <location>
        <position position="1"/>
    </location>
</feature>
<name>A0A0K2TPC4_LEPSM</name>
<sequence length="80" mass="9054">RGIDSRESPTENIIPFPSLSHIHISIIRHIIVNVRSLIVHNNPCYLAHTTKIHCILLCALNVSASFSLTFILNVNWLKIN</sequence>
<dbReference type="EMBL" id="HACA01010512">
    <property type="protein sequence ID" value="CDW27873.1"/>
    <property type="molecule type" value="Transcribed_RNA"/>
</dbReference>
<protein>
    <submittedName>
        <fullName evidence="2">Uncharacterized protein</fullName>
    </submittedName>
</protein>
<evidence type="ECO:0000256" key="1">
    <source>
        <dbReference type="SAM" id="Phobius"/>
    </source>
</evidence>